<keyword evidence="4" id="KW-0067">ATP-binding</keyword>
<dbReference type="SUPFAM" id="SSF55190">
    <property type="entry name" value="Arginyl-tRNA synthetase (ArgRS), N-terminal 'additional' domain"/>
    <property type="match status" value="1"/>
</dbReference>
<name>A0A846S223_9MICO</name>
<dbReference type="EMBL" id="JAATJN010000001">
    <property type="protein sequence ID" value="NJC57735.1"/>
    <property type="molecule type" value="Genomic_DNA"/>
</dbReference>
<dbReference type="Pfam" id="PF05746">
    <property type="entry name" value="DALR_1"/>
    <property type="match status" value="1"/>
</dbReference>
<reference evidence="9 10" key="1">
    <citation type="submission" date="2020-03" db="EMBL/GenBank/DDBJ databases">
        <title>Sequencing the genomes of 1000 actinobacteria strains.</title>
        <authorList>
            <person name="Klenk H.-P."/>
        </authorList>
    </citation>
    <scope>NUCLEOTIDE SEQUENCE [LARGE SCALE GENOMIC DNA]</scope>
    <source>
        <strain evidence="9 10">DSM 18964</strain>
    </source>
</reference>
<comment type="caution">
    <text evidence="9">The sequence shown here is derived from an EMBL/GenBank/DDBJ whole genome shotgun (WGS) entry which is preliminary data.</text>
</comment>
<evidence type="ECO:0000256" key="2">
    <source>
        <dbReference type="ARBA" id="ARBA00022598"/>
    </source>
</evidence>
<keyword evidence="3" id="KW-0547">Nucleotide-binding</keyword>
<dbReference type="GO" id="GO:0005737">
    <property type="term" value="C:cytoplasm"/>
    <property type="evidence" value="ECO:0007669"/>
    <property type="project" value="InterPro"/>
</dbReference>
<dbReference type="GO" id="GO:0004814">
    <property type="term" value="F:arginine-tRNA ligase activity"/>
    <property type="evidence" value="ECO:0007669"/>
    <property type="project" value="UniProtKB-EC"/>
</dbReference>
<dbReference type="Gene3D" id="3.30.1360.70">
    <property type="entry name" value="Arginyl tRNA synthetase N-terminal domain"/>
    <property type="match status" value="1"/>
</dbReference>
<evidence type="ECO:0000259" key="8">
    <source>
        <dbReference type="SMART" id="SM01016"/>
    </source>
</evidence>
<evidence type="ECO:0000313" key="9">
    <source>
        <dbReference type="EMBL" id="NJC57735.1"/>
    </source>
</evidence>
<dbReference type="InterPro" id="IPR008909">
    <property type="entry name" value="DALR_anticod-bd"/>
</dbReference>
<evidence type="ECO:0000313" key="10">
    <source>
        <dbReference type="Proteomes" id="UP000576792"/>
    </source>
</evidence>
<dbReference type="PANTHER" id="PTHR11956">
    <property type="entry name" value="ARGINYL-TRNA SYNTHETASE"/>
    <property type="match status" value="1"/>
</dbReference>
<dbReference type="SMART" id="SM00836">
    <property type="entry name" value="DALR_1"/>
    <property type="match status" value="1"/>
</dbReference>
<organism evidence="9 10">
    <name type="scientific">Brevibacterium marinum</name>
    <dbReference type="NCBI Taxonomy" id="418643"/>
    <lineage>
        <taxon>Bacteria</taxon>
        <taxon>Bacillati</taxon>
        <taxon>Actinomycetota</taxon>
        <taxon>Actinomycetes</taxon>
        <taxon>Micrococcales</taxon>
        <taxon>Brevibacteriaceae</taxon>
        <taxon>Brevibacterium</taxon>
    </lineage>
</organism>
<dbReference type="Proteomes" id="UP000576792">
    <property type="component" value="Unassembled WGS sequence"/>
</dbReference>
<dbReference type="InterPro" id="IPR009080">
    <property type="entry name" value="tRNAsynth_Ia_anticodon-bd"/>
</dbReference>
<dbReference type="InterPro" id="IPR005148">
    <property type="entry name" value="Arg-tRNA-synth_N"/>
</dbReference>
<evidence type="ECO:0000256" key="5">
    <source>
        <dbReference type="ARBA" id="ARBA00049339"/>
    </source>
</evidence>
<dbReference type="Gene3D" id="1.10.730.10">
    <property type="entry name" value="Isoleucyl-tRNA Synthetase, Domain 1"/>
    <property type="match status" value="1"/>
</dbReference>
<dbReference type="AlphaFoldDB" id="A0A846S223"/>
<evidence type="ECO:0000256" key="4">
    <source>
        <dbReference type="ARBA" id="ARBA00022840"/>
    </source>
</evidence>
<dbReference type="Pfam" id="PF03485">
    <property type="entry name" value="Arg_tRNA_synt_N"/>
    <property type="match status" value="1"/>
</dbReference>
<feature type="region of interest" description="Disordered" evidence="6">
    <location>
        <begin position="22"/>
        <end position="41"/>
    </location>
</feature>
<evidence type="ECO:0000256" key="6">
    <source>
        <dbReference type="SAM" id="MobiDB-lite"/>
    </source>
</evidence>
<evidence type="ECO:0000256" key="3">
    <source>
        <dbReference type="ARBA" id="ARBA00022741"/>
    </source>
</evidence>
<dbReference type="GO" id="GO:0006420">
    <property type="term" value="P:arginyl-tRNA aminoacylation"/>
    <property type="evidence" value="ECO:0007669"/>
    <property type="project" value="InterPro"/>
</dbReference>
<evidence type="ECO:0000259" key="7">
    <source>
        <dbReference type="SMART" id="SM00836"/>
    </source>
</evidence>
<evidence type="ECO:0000256" key="1">
    <source>
        <dbReference type="ARBA" id="ARBA00012837"/>
    </source>
</evidence>
<comment type="catalytic activity">
    <reaction evidence="5">
        <text>tRNA(Arg) + L-arginine + ATP = L-arginyl-tRNA(Arg) + AMP + diphosphate</text>
        <dbReference type="Rhea" id="RHEA:20301"/>
        <dbReference type="Rhea" id="RHEA-COMP:9658"/>
        <dbReference type="Rhea" id="RHEA-COMP:9673"/>
        <dbReference type="ChEBI" id="CHEBI:30616"/>
        <dbReference type="ChEBI" id="CHEBI:32682"/>
        <dbReference type="ChEBI" id="CHEBI:33019"/>
        <dbReference type="ChEBI" id="CHEBI:78442"/>
        <dbReference type="ChEBI" id="CHEBI:78513"/>
        <dbReference type="ChEBI" id="CHEBI:456215"/>
        <dbReference type="EC" id="6.1.1.19"/>
    </reaction>
</comment>
<proteinExistence type="predicted"/>
<dbReference type="PANTHER" id="PTHR11956:SF5">
    <property type="entry name" value="ARGININE--TRNA LIGASE, CYTOPLASMIC"/>
    <property type="match status" value="1"/>
</dbReference>
<dbReference type="GO" id="GO:0005524">
    <property type="term" value="F:ATP binding"/>
    <property type="evidence" value="ECO:0007669"/>
    <property type="project" value="UniProtKB-KW"/>
</dbReference>
<feature type="domain" description="Arginyl tRNA synthetase N-terminal" evidence="8">
    <location>
        <begin position="4"/>
        <end position="92"/>
    </location>
</feature>
<gene>
    <name evidence="9" type="ORF">BKA07_002770</name>
</gene>
<keyword evidence="10" id="KW-1185">Reference proteome</keyword>
<accession>A0A846S223</accession>
<dbReference type="InterPro" id="IPR036695">
    <property type="entry name" value="Arg-tRNA-synth_N_sf"/>
</dbReference>
<protein>
    <recommendedName>
        <fullName evidence="1">arginine--tRNA ligase</fullName>
        <ecNumber evidence="1">6.1.1.19</ecNumber>
    </recommendedName>
</protein>
<dbReference type="EC" id="6.1.1.19" evidence="1"/>
<dbReference type="SMART" id="SM01016">
    <property type="entry name" value="Arg_tRNA_synt_N"/>
    <property type="match status" value="1"/>
</dbReference>
<keyword evidence="2" id="KW-0436">Ligase</keyword>
<sequence length="300" mass="31551">MTPELLQTALSRALANVAAARGIDGNSAPDPELRRPKHAGRGDWSSTIALRCARMLGTDPRSLADELADELRSSTAVAAVDVSGPGFLNITVSAQRLTRTAADIAAAGRTFGPDAETATRIEVAVTERIASRPELQSLCRQAGSDALRFLAASGAPASSPQAQPSLLRAAAPDNPVYFVQSVHAAACRIERRAASAQVPDAGPEPLTLTDPAETALLSALADFLPTAERSASRGEPRRITDYLTAAARLFVVWMRTCTVTPTVDEDITSLHGSRLVLDRAAINVLATGLRLLGVSAPERM</sequence>
<dbReference type="RefSeq" id="WP_167951385.1">
    <property type="nucleotide sequence ID" value="NZ_BAAAPQ010000040.1"/>
</dbReference>
<dbReference type="SUPFAM" id="SSF47323">
    <property type="entry name" value="Anticodon-binding domain of a subclass of class I aminoacyl-tRNA synthetases"/>
    <property type="match status" value="1"/>
</dbReference>
<keyword evidence="9" id="KW-0030">Aminoacyl-tRNA synthetase</keyword>
<feature type="domain" description="DALR anticodon binding" evidence="7">
    <location>
        <begin position="179"/>
        <end position="300"/>
    </location>
</feature>
<dbReference type="InterPro" id="IPR001278">
    <property type="entry name" value="Arg-tRNA-ligase"/>
</dbReference>